<protein>
    <submittedName>
        <fullName evidence="1">IS66 family insertion sequence element accessory protein TnpB</fullName>
    </submittedName>
</protein>
<dbReference type="PANTHER" id="PTHR36455">
    <property type="match status" value="1"/>
</dbReference>
<accession>A0ABR9RLU7</accession>
<dbReference type="NCBIfam" id="NF033819">
    <property type="entry name" value="IS66_TnpB"/>
    <property type="match status" value="1"/>
</dbReference>
<gene>
    <name evidence="1" type="primary">tnpB</name>
    <name evidence="1" type="ORF">INF30_11890</name>
</gene>
<proteinExistence type="predicted"/>
<dbReference type="InterPro" id="IPR008878">
    <property type="entry name" value="Transposase_IS66_Orf2"/>
</dbReference>
<organism evidence="1 2">
    <name type="scientific">Claveliimonas monacensis</name>
    <dbReference type="NCBI Taxonomy" id="2779351"/>
    <lineage>
        <taxon>Bacteria</taxon>
        <taxon>Bacillati</taxon>
        <taxon>Bacillota</taxon>
        <taxon>Clostridia</taxon>
        <taxon>Lachnospirales</taxon>
        <taxon>Lachnospiraceae</taxon>
        <taxon>Claveliimonas</taxon>
    </lineage>
</organism>
<dbReference type="Pfam" id="PF05717">
    <property type="entry name" value="TnpB_IS66"/>
    <property type="match status" value="1"/>
</dbReference>
<name>A0ABR9RLU7_9FIRM</name>
<evidence type="ECO:0000313" key="2">
    <source>
        <dbReference type="Proteomes" id="UP000758652"/>
    </source>
</evidence>
<evidence type="ECO:0000313" key="1">
    <source>
        <dbReference type="EMBL" id="MBE5063954.1"/>
    </source>
</evidence>
<dbReference type="Proteomes" id="UP000758652">
    <property type="component" value="Unassembled WGS sequence"/>
</dbReference>
<dbReference type="EMBL" id="JADCKL010000012">
    <property type="protein sequence ID" value="MBE5063954.1"/>
    <property type="molecule type" value="Genomic_DNA"/>
</dbReference>
<dbReference type="PANTHER" id="PTHR36455:SF1">
    <property type="entry name" value="BLR8292 PROTEIN"/>
    <property type="match status" value="1"/>
</dbReference>
<keyword evidence="2" id="KW-1185">Reference proteome</keyword>
<comment type="caution">
    <text evidence="1">The sequence shown here is derived from an EMBL/GenBank/DDBJ whole genome shotgun (WGS) entry which is preliminary data.</text>
</comment>
<reference evidence="1 2" key="1">
    <citation type="submission" date="2020-10" db="EMBL/GenBank/DDBJ databases">
        <title>ChiBAC.</title>
        <authorList>
            <person name="Zenner C."/>
            <person name="Hitch T.C.A."/>
            <person name="Clavel T."/>
        </authorList>
    </citation>
    <scope>NUCLEOTIDE SEQUENCE [LARGE SCALE GENOMIC DNA]</scope>
    <source>
        <strain evidence="1 2">DSM 108991</strain>
    </source>
</reference>
<sequence length="130" mass="14948">MSFSPGLEGSWVLNNATGFRKIYIAAGYTDLRRGIDGLASIIKFNFQLDPYEKDILFLFCGRRSDRIKGLVWEGDGFLLLYKRLELGGFSWPRTKEEALEITPEQYQALMKGLEIVSRHPIQEVYPQDLL</sequence>